<feature type="domain" description="4Fe-4S ferredoxin-type" evidence="4">
    <location>
        <begin position="4"/>
        <end position="33"/>
    </location>
</feature>
<evidence type="ECO:0000256" key="3">
    <source>
        <dbReference type="ARBA" id="ARBA00023014"/>
    </source>
</evidence>
<evidence type="ECO:0000256" key="2">
    <source>
        <dbReference type="ARBA" id="ARBA00023004"/>
    </source>
</evidence>
<dbReference type="PATRIC" id="fig|1123384.7.peg.578"/>
<gene>
    <name evidence="5" type="ORF">AJ81_02950</name>
</gene>
<dbReference type="SUPFAM" id="SSF54862">
    <property type="entry name" value="4Fe-4S ferredoxins"/>
    <property type="match status" value="1"/>
</dbReference>
<dbReference type="KEGG" id="phy:AJ81_02950"/>
<keyword evidence="2" id="KW-0408">Iron</keyword>
<dbReference type="PROSITE" id="PS51379">
    <property type="entry name" value="4FE4S_FER_2"/>
    <property type="match status" value="2"/>
</dbReference>
<protein>
    <submittedName>
        <fullName evidence="5">Tungsten formylmethanofuran dehydrogenase subunit G</fullName>
    </submittedName>
</protein>
<dbReference type="GO" id="GO:0051536">
    <property type="term" value="F:iron-sulfur cluster binding"/>
    <property type="evidence" value="ECO:0007669"/>
    <property type="project" value="UniProtKB-KW"/>
</dbReference>
<dbReference type="Proteomes" id="UP000077469">
    <property type="component" value="Chromosome"/>
</dbReference>
<dbReference type="PANTHER" id="PTHR43122:SF2">
    <property type="entry name" value="FERREDOXIN SUBUNIT OF PYRUVATE:FLAVODOXIN OXIDOREDUCTASE"/>
    <property type="match status" value="1"/>
</dbReference>
<dbReference type="AlphaFoldDB" id="A0A0X1KPU4"/>
<evidence type="ECO:0000256" key="1">
    <source>
        <dbReference type="ARBA" id="ARBA00022723"/>
    </source>
</evidence>
<reference evidence="5 6" key="1">
    <citation type="submission" date="2014-01" db="EMBL/GenBank/DDBJ databases">
        <title>Genome sequencing of Thermotog hypogea.</title>
        <authorList>
            <person name="Zhang X."/>
            <person name="Alvare G."/>
            <person name="Fristensky B."/>
            <person name="Chen L."/>
            <person name="Suen T."/>
            <person name="Chen Q."/>
            <person name="Ma K."/>
        </authorList>
    </citation>
    <scope>NUCLEOTIDE SEQUENCE [LARGE SCALE GENOMIC DNA]</scope>
    <source>
        <strain evidence="5 6">DSM 11164</strain>
    </source>
</reference>
<dbReference type="Gene3D" id="3.30.70.20">
    <property type="match status" value="1"/>
</dbReference>
<proteinExistence type="predicted"/>
<keyword evidence="3" id="KW-0411">Iron-sulfur</keyword>
<sequence length="79" mass="9014">MKKAYIEIDEERCKGCGLCINVCPQRIIRFSERFNSKGYHPAEPNDPEGKCIGCGFCYMMCPDVCITVYRLTPVRGETQ</sequence>
<accession>A0A0X1KPU4</accession>
<dbReference type="InterPro" id="IPR017900">
    <property type="entry name" value="4Fe4S_Fe_S_CS"/>
</dbReference>
<dbReference type="PaxDb" id="1123384-AJ81_02950"/>
<dbReference type="Pfam" id="PF13237">
    <property type="entry name" value="Fer4_10"/>
    <property type="match status" value="1"/>
</dbReference>
<dbReference type="GO" id="GO:0046872">
    <property type="term" value="F:metal ion binding"/>
    <property type="evidence" value="ECO:0007669"/>
    <property type="project" value="UniProtKB-KW"/>
</dbReference>
<name>A0A0X1KPU4_9THEM</name>
<feature type="domain" description="4Fe-4S ferredoxin-type" evidence="4">
    <location>
        <begin position="41"/>
        <end position="71"/>
    </location>
</feature>
<dbReference type="EMBL" id="CP007141">
    <property type="protein sequence ID" value="AJC73338.1"/>
    <property type="molecule type" value="Genomic_DNA"/>
</dbReference>
<dbReference type="PROSITE" id="PS00198">
    <property type="entry name" value="4FE4S_FER_1"/>
    <property type="match status" value="2"/>
</dbReference>
<evidence type="ECO:0000313" key="6">
    <source>
        <dbReference type="Proteomes" id="UP000077469"/>
    </source>
</evidence>
<dbReference type="STRING" id="1123384.AJ81_02950"/>
<dbReference type="InterPro" id="IPR017896">
    <property type="entry name" value="4Fe4S_Fe-S-bd"/>
</dbReference>
<organism evidence="5 6">
    <name type="scientific">Pseudothermotoga hypogea DSM 11164 = NBRC 106472</name>
    <dbReference type="NCBI Taxonomy" id="1123384"/>
    <lineage>
        <taxon>Bacteria</taxon>
        <taxon>Thermotogati</taxon>
        <taxon>Thermotogota</taxon>
        <taxon>Thermotogae</taxon>
        <taxon>Thermotogales</taxon>
        <taxon>Thermotogaceae</taxon>
        <taxon>Pseudothermotoga</taxon>
    </lineage>
</organism>
<dbReference type="PANTHER" id="PTHR43122">
    <property type="entry name" value="FERREDOXIN SUBUNIT OF PYRUVATE:FLAVODOXIN OXIDOREDUCTASE-RELATED"/>
    <property type="match status" value="1"/>
</dbReference>
<dbReference type="OrthoDB" id="9804603at2"/>
<evidence type="ECO:0000313" key="5">
    <source>
        <dbReference type="EMBL" id="AJC73338.1"/>
    </source>
</evidence>
<keyword evidence="1" id="KW-0479">Metal-binding</keyword>
<keyword evidence="6" id="KW-1185">Reference proteome</keyword>
<dbReference type="RefSeq" id="WP_031503923.1">
    <property type="nucleotide sequence ID" value="NC_022795.1"/>
</dbReference>
<evidence type="ECO:0000259" key="4">
    <source>
        <dbReference type="PROSITE" id="PS51379"/>
    </source>
</evidence>